<evidence type="ECO:0000256" key="2">
    <source>
        <dbReference type="ARBA" id="ARBA00005062"/>
    </source>
</evidence>
<evidence type="ECO:0000256" key="7">
    <source>
        <dbReference type="ARBA" id="ARBA00022697"/>
    </source>
</evidence>
<dbReference type="NCBIfam" id="NF004976">
    <property type="entry name" value="PRK06349.1"/>
    <property type="match status" value="1"/>
</dbReference>
<dbReference type="GO" id="GO:0009086">
    <property type="term" value="P:methionine biosynthetic process"/>
    <property type="evidence" value="ECO:0007669"/>
    <property type="project" value="UniProtKB-KW"/>
</dbReference>
<dbReference type="PROSITE" id="PS51671">
    <property type="entry name" value="ACT"/>
    <property type="match status" value="1"/>
</dbReference>
<comment type="pathway">
    <text evidence="1">Amino-acid biosynthesis; L-threonine biosynthesis; L-threonine from L-aspartate: step 3/5.</text>
</comment>
<sequence>MSSPRVIRIGFCGLGTVGQGVWKHLSANHAQLESRLGVRFELHRVAVRNTTRSREVALPPEKLTDNALSVATDPKVDIVCELMGGTGIAREVTLAALAAGKVVVSANKALLCDHGAEIFAAARKYGGHFFFEASVAGGIPIIKALREGLVANRFRLIYGILNGTCNYILTRMADEGASYATILADAKRLGYAEADEALDVQGWDTAHKASILAFLAHGVWVKPDQMVVDGITRLTQADLRTADQLGYRIKLLAVIARDFDSNELSVRVHPTLVPKSRVLANVNGVFNGISVTGDVVGTTTYIGRGAGQDATASAVISDIADAVTLLTTGKVVATGEADAAVHRDGENELKLAPLGHVRSRYYLRLTVQDEPGVLAQVASVTARNRVSIASVLQTASERSDAASLILTTHDSDERALHHTIAEFAQLGCVLEAPLLLRIGDFSD</sequence>
<comment type="similarity">
    <text evidence="3">Belongs to the homoserine dehydrogenase family.</text>
</comment>
<dbReference type="SUPFAM" id="SSF55347">
    <property type="entry name" value="Glyceraldehyde-3-phosphate dehydrogenase-like, C-terminal domain"/>
    <property type="match status" value="1"/>
</dbReference>
<dbReference type="SUPFAM" id="SSF51735">
    <property type="entry name" value="NAD(P)-binding Rossmann-fold domains"/>
    <property type="match status" value="1"/>
</dbReference>
<dbReference type="PANTHER" id="PTHR43331">
    <property type="entry name" value="HOMOSERINE DEHYDROGENASE"/>
    <property type="match status" value="1"/>
</dbReference>
<dbReference type="Pfam" id="PF01842">
    <property type="entry name" value="ACT"/>
    <property type="match status" value="1"/>
</dbReference>
<dbReference type="AlphaFoldDB" id="A0A1J5S3M5"/>
<dbReference type="InterPro" id="IPR036291">
    <property type="entry name" value="NAD(P)-bd_dom_sf"/>
</dbReference>
<dbReference type="Gene3D" id="3.40.50.720">
    <property type="entry name" value="NAD(P)-binding Rossmann-like Domain"/>
    <property type="match status" value="1"/>
</dbReference>
<evidence type="ECO:0000256" key="1">
    <source>
        <dbReference type="ARBA" id="ARBA00005056"/>
    </source>
</evidence>
<reference evidence="11" key="1">
    <citation type="submission" date="2016-10" db="EMBL/GenBank/DDBJ databases">
        <title>Sequence of Gallionella enrichment culture.</title>
        <authorList>
            <person name="Poehlein A."/>
            <person name="Muehling M."/>
            <person name="Daniel R."/>
        </authorList>
    </citation>
    <scope>NUCLEOTIDE SEQUENCE</scope>
</reference>
<dbReference type="InterPro" id="IPR001342">
    <property type="entry name" value="HDH_cat"/>
</dbReference>
<feature type="domain" description="ACT" evidence="10">
    <location>
        <begin position="362"/>
        <end position="437"/>
    </location>
</feature>
<dbReference type="InterPro" id="IPR002912">
    <property type="entry name" value="ACT_dom"/>
</dbReference>
<name>A0A1J5S3M5_9ZZZZ</name>
<dbReference type="InterPro" id="IPR005106">
    <property type="entry name" value="Asp/hSer_DH_NAD-bd"/>
</dbReference>
<evidence type="ECO:0000256" key="9">
    <source>
        <dbReference type="ARBA" id="ARBA00023167"/>
    </source>
</evidence>
<dbReference type="SUPFAM" id="SSF55021">
    <property type="entry name" value="ACT-like"/>
    <property type="match status" value="1"/>
</dbReference>
<dbReference type="FunFam" id="3.30.360.10:FF:000005">
    <property type="entry name" value="Homoserine dehydrogenase"/>
    <property type="match status" value="1"/>
</dbReference>
<dbReference type="InterPro" id="IPR045865">
    <property type="entry name" value="ACT-like_dom_sf"/>
</dbReference>
<dbReference type="Pfam" id="PF00742">
    <property type="entry name" value="Homoserine_dh"/>
    <property type="match status" value="1"/>
</dbReference>
<comment type="caution">
    <text evidence="11">The sequence shown here is derived from an EMBL/GenBank/DDBJ whole genome shotgun (WGS) entry which is preliminary data.</text>
</comment>
<evidence type="ECO:0000256" key="3">
    <source>
        <dbReference type="ARBA" id="ARBA00006753"/>
    </source>
</evidence>
<proteinExistence type="inferred from homology"/>
<dbReference type="GO" id="GO:0004412">
    <property type="term" value="F:homoserine dehydrogenase activity"/>
    <property type="evidence" value="ECO:0007669"/>
    <property type="project" value="UniProtKB-EC"/>
</dbReference>
<dbReference type="EMBL" id="MLJW01000113">
    <property type="protein sequence ID" value="OIQ98844.1"/>
    <property type="molecule type" value="Genomic_DNA"/>
</dbReference>
<dbReference type="GO" id="GO:0009088">
    <property type="term" value="P:threonine biosynthetic process"/>
    <property type="evidence" value="ECO:0007669"/>
    <property type="project" value="UniProtKB-UniPathway"/>
</dbReference>
<keyword evidence="8 11" id="KW-0560">Oxidoreductase</keyword>
<evidence type="ECO:0000259" key="10">
    <source>
        <dbReference type="PROSITE" id="PS51671"/>
    </source>
</evidence>
<evidence type="ECO:0000256" key="5">
    <source>
        <dbReference type="ARBA" id="ARBA00013376"/>
    </source>
</evidence>
<keyword evidence="7" id="KW-0791">Threonine biosynthesis</keyword>
<dbReference type="CDD" id="cd04881">
    <property type="entry name" value="ACT_HSDH-Hom"/>
    <property type="match status" value="1"/>
</dbReference>
<dbReference type="Gene3D" id="3.30.360.10">
    <property type="entry name" value="Dihydrodipicolinate Reductase, domain 2"/>
    <property type="match status" value="1"/>
</dbReference>
<keyword evidence="6" id="KW-0028">Amino-acid biosynthesis</keyword>
<dbReference type="Pfam" id="PF03447">
    <property type="entry name" value="NAD_binding_3"/>
    <property type="match status" value="1"/>
</dbReference>
<dbReference type="UniPathway" id="UPA00051">
    <property type="reaction ID" value="UER00465"/>
</dbReference>
<evidence type="ECO:0000256" key="4">
    <source>
        <dbReference type="ARBA" id="ARBA00013213"/>
    </source>
</evidence>
<evidence type="ECO:0000313" key="11">
    <source>
        <dbReference type="EMBL" id="OIQ98844.1"/>
    </source>
</evidence>
<dbReference type="Gene3D" id="3.30.70.260">
    <property type="match status" value="1"/>
</dbReference>
<protein>
    <recommendedName>
        <fullName evidence="5">Homoserine dehydrogenase</fullName>
        <ecNumber evidence="4">1.1.1.3</ecNumber>
    </recommendedName>
</protein>
<evidence type="ECO:0000256" key="8">
    <source>
        <dbReference type="ARBA" id="ARBA00023002"/>
    </source>
</evidence>
<comment type="pathway">
    <text evidence="2">Amino-acid biosynthesis; L-methionine biosynthesis via de novo pathway; L-homoserine from L-aspartate: step 3/3.</text>
</comment>
<accession>A0A1J5S3M5</accession>
<dbReference type="UniPathway" id="UPA00050">
    <property type="reaction ID" value="UER00063"/>
</dbReference>
<dbReference type="InterPro" id="IPR016204">
    <property type="entry name" value="HDH"/>
</dbReference>
<dbReference type="EC" id="1.1.1.3" evidence="4"/>
<keyword evidence="9" id="KW-0486">Methionine biosynthesis</keyword>
<dbReference type="PANTHER" id="PTHR43331:SF1">
    <property type="entry name" value="HOMOSERINE DEHYDROGENASE"/>
    <property type="match status" value="1"/>
</dbReference>
<gene>
    <name evidence="11" type="primary">hom_6</name>
    <name evidence="11" type="ORF">GALL_190860</name>
</gene>
<dbReference type="GO" id="GO:0050661">
    <property type="term" value="F:NADP binding"/>
    <property type="evidence" value="ECO:0007669"/>
    <property type="project" value="InterPro"/>
</dbReference>
<organism evidence="11">
    <name type="scientific">mine drainage metagenome</name>
    <dbReference type="NCBI Taxonomy" id="410659"/>
    <lineage>
        <taxon>unclassified sequences</taxon>
        <taxon>metagenomes</taxon>
        <taxon>ecological metagenomes</taxon>
    </lineage>
</organism>
<evidence type="ECO:0000256" key="6">
    <source>
        <dbReference type="ARBA" id="ARBA00022605"/>
    </source>
</evidence>
<dbReference type="PIRSF" id="PIRSF000098">
    <property type="entry name" value="Homoser_dehydrog"/>
    <property type="match status" value="1"/>
</dbReference>